<evidence type="ECO:0000313" key="4">
    <source>
        <dbReference type="EMBL" id="RKP07394.1"/>
    </source>
</evidence>
<evidence type="ECO:0000256" key="2">
    <source>
        <dbReference type="SAM" id="SignalP"/>
    </source>
</evidence>
<feature type="chain" id="PRO_5020998076" evidence="2">
    <location>
        <begin position="24"/>
        <end position="327"/>
    </location>
</feature>
<name>A0A4P9XN85_9FUNG</name>
<sequence length="327" mass="35047">MNVLIHSALFMALVASTLHSVEARVDSVKMTCLINKERQKQGLPPLGLDDSLGKAAQIHSQAQADARTMSHQLPGEPNFSQRIKAQSGYKSWKRTGENVAFGQKTEEEAMNWWMNSPVHRDNIMGDFTHVGAGMEIGGGTEYWTQNFGNNGQRSNVPTCPGGTTDSGQYDENAATQEGSNASNNYLYAKGSPSRPAQDNSKQSDNGNSNDNSSDNYGDDAPSSNSGSDNYGDDAPGNSNRYDSGRKDYRASGNNAEQPSESNEYASHKQTAPYSAGGSSPSNRYRSSDNGGNRNAPYEAENQNSQRTGTGNSMNNYANAQGSPAAVA</sequence>
<feature type="region of interest" description="Disordered" evidence="1">
    <location>
        <begin position="145"/>
        <end position="327"/>
    </location>
</feature>
<feature type="compositionally biased region" description="Polar residues" evidence="1">
    <location>
        <begin position="300"/>
        <end position="321"/>
    </location>
</feature>
<dbReference type="EMBL" id="KZ992726">
    <property type="protein sequence ID" value="RKP07394.1"/>
    <property type="molecule type" value="Genomic_DNA"/>
</dbReference>
<dbReference type="InterPro" id="IPR035940">
    <property type="entry name" value="CAP_sf"/>
</dbReference>
<proteinExistence type="predicted"/>
<organism evidence="4 5">
    <name type="scientific">Thamnocephalis sphaerospora</name>
    <dbReference type="NCBI Taxonomy" id="78915"/>
    <lineage>
        <taxon>Eukaryota</taxon>
        <taxon>Fungi</taxon>
        <taxon>Fungi incertae sedis</taxon>
        <taxon>Zoopagomycota</taxon>
        <taxon>Zoopagomycotina</taxon>
        <taxon>Zoopagomycetes</taxon>
        <taxon>Zoopagales</taxon>
        <taxon>Sigmoideomycetaceae</taxon>
        <taxon>Thamnocephalis</taxon>
    </lineage>
</organism>
<feature type="compositionally biased region" description="Low complexity" evidence="1">
    <location>
        <begin position="197"/>
        <end position="233"/>
    </location>
</feature>
<keyword evidence="5" id="KW-1185">Reference proteome</keyword>
<evidence type="ECO:0000259" key="3">
    <source>
        <dbReference type="Pfam" id="PF00188"/>
    </source>
</evidence>
<keyword evidence="2" id="KW-0732">Signal</keyword>
<dbReference type="OrthoDB" id="568194at2759"/>
<gene>
    <name evidence="4" type="ORF">THASP1DRAFT_24456</name>
</gene>
<dbReference type="Proteomes" id="UP000271241">
    <property type="component" value="Unassembled WGS sequence"/>
</dbReference>
<dbReference type="CDD" id="cd05379">
    <property type="entry name" value="CAP_bacterial"/>
    <property type="match status" value="1"/>
</dbReference>
<feature type="compositionally biased region" description="Polar residues" evidence="1">
    <location>
        <begin position="145"/>
        <end position="185"/>
    </location>
</feature>
<dbReference type="Gene3D" id="3.40.33.10">
    <property type="entry name" value="CAP"/>
    <property type="match status" value="1"/>
</dbReference>
<evidence type="ECO:0000256" key="1">
    <source>
        <dbReference type="SAM" id="MobiDB-lite"/>
    </source>
</evidence>
<dbReference type="Pfam" id="PF00188">
    <property type="entry name" value="CAP"/>
    <property type="match status" value="1"/>
</dbReference>
<feature type="signal peptide" evidence="2">
    <location>
        <begin position="1"/>
        <end position="23"/>
    </location>
</feature>
<dbReference type="InterPro" id="IPR014044">
    <property type="entry name" value="CAP_dom"/>
</dbReference>
<dbReference type="AlphaFoldDB" id="A0A4P9XN85"/>
<accession>A0A4P9XN85</accession>
<feature type="compositionally biased region" description="Polar residues" evidence="1">
    <location>
        <begin position="251"/>
        <end position="292"/>
    </location>
</feature>
<dbReference type="SUPFAM" id="SSF55797">
    <property type="entry name" value="PR-1-like"/>
    <property type="match status" value="1"/>
</dbReference>
<dbReference type="PANTHER" id="PTHR31157">
    <property type="entry name" value="SCP DOMAIN-CONTAINING PROTEIN"/>
    <property type="match status" value="1"/>
</dbReference>
<evidence type="ECO:0000313" key="5">
    <source>
        <dbReference type="Proteomes" id="UP000271241"/>
    </source>
</evidence>
<reference evidence="5" key="1">
    <citation type="journal article" date="2018" name="Nat. Microbiol.">
        <title>Leveraging single-cell genomics to expand the fungal tree of life.</title>
        <authorList>
            <person name="Ahrendt S.R."/>
            <person name="Quandt C.A."/>
            <person name="Ciobanu D."/>
            <person name="Clum A."/>
            <person name="Salamov A."/>
            <person name="Andreopoulos B."/>
            <person name="Cheng J.F."/>
            <person name="Woyke T."/>
            <person name="Pelin A."/>
            <person name="Henrissat B."/>
            <person name="Reynolds N.K."/>
            <person name="Benny G.L."/>
            <person name="Smith M.E."/>
            <person name="James T.Y."/>
            <person name="Grigoriev I.V."/>
        </authorList>
    </citation>
    <scope>NUCLEOTIDE SEQUENCE [LARGE SCALE GENOMIC DNA]</scope>
    <source>
        <strain evidence="5">RSA 1356</strain>
    </source>
</reference>
<dbReference type="PANTHER" id="PTHR31157:SF1">
    <property type="entry name" value="SCP DOMAIN-CONTAINING PROTEIN"/>
    <property type="match status" value="1"/>
</dbReference>
<protein>
    <submittedName>
        <fullName evidence="4">CAP domain-containing protein</fullName>
    </submittedName>
</protein>
<feature type="domain" description="SCP" evidence="3">
    <location>
        <begin position="33"/>
        <end position="147"/>
    </location>
</feature>